<evidence type="ECO:0000313" key="3">
    <source>
        <dbReference type="Proteomes" id="UP001138997"/>
    </source>
</evidence>
<proteinExistence type="predicted"/>
<dbReference type="EMBL" id="JAJOMB010000006">
    <property type="protein sequence ID" value="MCD5312071.1"/>
    <property type="molecule type" value="Genomic_DNA"/>
</dbReference>
<sequence>MSRGTGQPNVAPGGRRLPLSPQKIILLIGLGGMGCLALSVVALFGVLAIADKFFSDEVSPLESWMCQMLPAEDLEKATGGTVSYDEDISSGDCRYVVTGSKVGHDMKIIARSPTTDPKIVEQITAYLKKTIEYKNVRSVSGVGDVAGFSYNFDQSAAELEFIGQNAAFTLLLQGGDERTYGDAEIEVAAAAARTILANAPEHL</sequence>
<organism evidence="2 3">
    <name type="scientific">Kineosporia babensis</name>
    <dbReference type="NCBI Taxonomy" id="499548"/>
    <lineage>
        <taxon>Bacteria</taxon>
        <taxon>Bacillati</taxon>
        <taxon>Actinomycetota</taxon>
        <taxon>Actinomycetes</taxon>
        <taxon>Kineosporiales</taxon>
        <taxon>Kineosporiaceae</taxon>
        <taxon>Kineosporia</taxon>
    </lineage>
</organism>
<gene>
    <name evidence="2" type="ORF">LR394_14255</name>
</gene>
<reference evidence="2" key="1">
    <citation type="submission" date="2021-11" db="EMBL/GenBank/DDBJ databases">
        <title>Streptomyces corallinus and Kineosporia corallina sp. nov., two new coral-derived marine actinobacteria.</title>
        <authorList>
            <person name="Buangrab K."/>
            <person name="Sutthacheep M."/>
            <person name="Yeemin T."/>
            <person name="Harunari E."/>
            <person name="Igarashi Y."/>
            <person name="Sripreechasak P."/>
            <person name="Kanchanasin P."/>
            <person name="Tanasupawat S."/>
            <person name="Phongsopitanun W."/>
        </authorList>
    </citation>
    <scope>NUCLEOTIDE SEQUENCE</scope>
    <source>
        <strain evidence="2">JCM 31032</strain>
    </source>
</reference>
<dbReference type="Proteomes" id="UP001138997">
    <property type="component" value="Unassembled WGS sequence"/>
</dbReference>
<keyword evidence="1" id="KW-1133">Transmembrane helix</keyword>
<dbReference type="PROSITE" id="PS51257">
    <property type="entry name" value="PROKAR_LIPOPROTEIN"/>
    <property type="match status" value="1"/>
</dbReference>
<comment type="caution">
    <text evidence="2">The sequence shown here is derived from an EMBL/GenBank/DDBJ whole genome shotgun (WGS) entry which is preliminary data.</text>
</comment>
<keyword evidence="1" id="KW-0812">Transmembrane</keyword>
<dbReference type="AlphaFoldDB" id="A0A9X1SU52"/>
<evidence type="ECO:0000256" key="1">
    <source>
        <dbReference type="SAM" id="Phobius"/>
    </source>
</evidence>
<accession>A0A9X1SU52</accession>
<keyword evidence="1" id="KW-0472">Membrane</keyword>
<feature type="transmembrane region" description="Helical" evidence="1">
    <location>
        <begin position="24"/>
        <end position="50"/>
    </location>
</feature>
<dbReference type="RefSeq" id="WP_231441917.1">
    <property type="nucleotide sequence ID" value="NZ_JAJOMB010000006.1"/>
</dbReference>
<keyword evidence="3" id="KW-1185">Reference proteome</keyword>
<name>A0A9X1SU52_9ACTN</name>
<evidence type="ECO:0000313" key="2">
    <source>
        <dbReference type="EMBL" id="MCD5312071.1"/>
    </source>
</evidence>
<protein>
    <submittedName>
        <fullName evidence="2">Uncharacterized protein</fullName>
    </submittedName>
</protein>